<dbReference type="Pfam" id="PF13424">
    <property type="entry name" value="TPR_12"/>
    <property type="match status" value="2"/>
</dbReference>
<dbReference type="SMART" id="SM00028">
    <property type="entry name" value="TPR"/>
    <property type="match status" value="6"/>
</dbReference>
<proteinExistence type="predicted"/>
<evidence type="ECO:0000259" key="5">
    <source>
        <dbReference type="Pfam" id="PF12770"/>
    </source>
</evidence>
<dbReference type="EMBL" id="CP136051">
    <property type="protein sequence ID" value="WOK08105.1"/>
    <property type="molecule type" value="Genomic_DNA"/>
</dbReference>
<evidence type="ECO:0000313" key="6">
    <source>
        <dbReference type="EMBL" id="WOK08105.1"/>
    </source>
</evidence>
<dbReference type="InterPro" id="IPR019734">
    <property type="entry name" value="TPR_rpt"/>
</dbReference>
<dbReference type="Proteomes" id="UP001302349">
    <property type="component" value="Chromosome"/>
</dbReference>
<keyword evidence="2 3" id="KW-0802">TPR repeat</keyword>
<dbReference type="Gene3D" id="1.25.40.10">
    <property type="entry name" value="Tetratricopeptide repeat domain"/>
    <property type="match status" value="2"/>
</dbReference>
<feature type="repeat" description="TPR" evidence="3">
    <location>
        <begin position="224"/>
        <end position="257"/>
    </location>
</feature>
<keyword evidence="7" id="KW-1185">Reference proteome</keyword>
<protein>
    <submittedName>
        <fullName evidence="6">CHAT domain-containing tetratricopeptide repeat protein</fullName>
    </submittedName>
</protein>
<dbReference type="SUPFAM" id="SSF48452">
    <property type="entry name" value="TPR-like"/>
    <property type="match status" value="1"/>
</dbReference>
<dbReference type="Pfam" id="PF12770">
    <property type="entry name" value="CHAT"/>
    <property type="match status" value="1"/>
</dbReference>
<dbReference type="PANTHER" id="PTHR45641">
    <property type="entry name" value="TETRATRICOPEPTIDE REPEAT PROTEIN (AFU_ORTHOLOGUE AFUA_6G03870)"/>
    <property type="match status" value="1"/>
</dbReference>
<gene>
    <name evidence="6" type="ORF">RT717_05590</name>
</gene>
<dbReference type="PROSITE" id="PS50005">
    <property type="entry name" value="TPR"/>
    <property type="match status" value="3"/>
</dbReference>
<dbReference type="RefSeq" id="WP_317490751.1">
    <property type="nucleotide sequence ID" value="NZ_CP136051.1"/>
</dbReference>
<feature type="repeat" description="TPR" evidence="3">
    <location>
        <begin position="308"/>
        <end position="341"/>
    </location>
</feature>
<evidence type="ECO:0000313" key="7">
    <source>
        <dbReference type="Proteomes" id="UP001302349"/>
    </source>
</evidence>
<dbReference type="Pfam" id="PF13374">
    <property type="entry name" value="TPR_10"/>
    <property type="match status" value="2"/>
</dbReference>
<dbReference type="InterPro" id="IPR024983">
    <property type="entry name" value="CHAT_dom"/>
</dbReference>
<reference evidence="6 7" key="1">
    <citation type="journal article" date="2023" name="Microbiol. Resour. Announc.">
        <title>Complete Genome Sequence of Imperialibacter roseus strain P4T.</title>
        <authorList>
            <person name="Tizabi D.R."/>
            <person name="Bachvaroff T."/>
            <person name="Hill R.T."/>
        </authorList>
    </citation>
    <scope>NUCLEOTIDE SEQUENCE [LARGE SCALE GENOMIC DNA]</scope>
    <source>
        <strain evidence="6 7">P4T</strain>
    </source>
</reference>
<feature type="domain" description="CHAT" evidence="5">
    <location>
        <begin position="683"/>
        <end position="981"/>
    </location>
</feature>
<keyword evidence="4" id="KW-0175">Coiled coil</keyword>
<feature type="coiled-coil region" evidence="4">
    <location>
        <begin position="567"/>
        <end position="601"/>
    </location>
</feature>
<sequence length="982" mass="109258">MKTFASKSIFSLVIILFTALLPFEASAQLMDKLKKNLTESLTSSPRDKQTTKDTTFYNLAISQGSKVSFFDNREDNQNAFLVGAKNYTDNSGNNVVKLTRAEKVFDSNRSGSIALSISKWSARMNFLGGLNYLLDENYGGSLATSYLSDQILSAYNDNNLFEVVEVITANKSLNLLEKYGLAKTMMNLAILHHSQGQFTIAKSYYEQTETLIKEQISPNSQAMASVLNNLAVLYKDLGQYTEAEKAMAECLRLMAKNKFDDQMEYAVALNNEAILRFELGRNDQAVSSLNKSIELAAKHINEKGTDFTKLKINLAVIYQNQKKYTEAETIYKELLELKEKRFGKSSPDYAEIQNQLAGLYMELGRTDEVEGLLTSAVEIYKKKLKEDHPAYAATLRNLGKYYYFTDQYDKAVATFGDVIGIYERNFGNNHPEYLGTLENMAITRWKKGETDKADSTFGALLTKHMNLLEKYFGAMSENEKGKYWDKVRPSFLAFYNFAAENSSKKPELATRMYEAHLSTKGILLSSSVKLRQNILNSGNQPLIDTYLNWTNLKESLASYYSLSKDELKEQKVNLDSLESSANGLERKLNQMSADFADANKLPSVKLADVAAKLKPGEMAVEIITFPAFHKSFTDNNKYTFAFVKNGATSPELVTISNGKDLETRYAKAYRNMVTNKLEDAITYEQFWKPIAGKVAGSKKLYMSLDGVYNQINVITLKATDGSYVKDKHDIVLLSSTRQLAQNASAKSGSKNTVLVGFPNYGSKSTLSPLPGTQKEVQAISALAKTSGTTADVYMQDQATEALLKDKVKNPRILHIATHGFFLQDVAGTEGDKVLGVEISKAKENPLLRSGLFLAGVEGTTGSVENKEINTADNGILTAYEVLNLNLEQTDMVILSACETGLGEIKGGEGVYGLQRAFQVAGAGSIIMSLWKVNDEATQELMVNFYKEFLKSGDKQVAFAKAQNALRTKYAEPYYWGAFVMMN</sequence>
<organism evidence="6 7">
    <name type="scientific">Imperialibacter roseus</name>
    <dbReference type="NCBI Taxonomy" id="1324217"/>
    <lineage>
        <taxon>Bacteria</taxon>
        <taxon>Pseudomonadati</taxon>
        <taxon>Bacteroidota</taxon>
        <taxon>Cytophagia</taxon>
        <taxon>Cytophagales</taxon>
        <taxon>Flammeovirgaceae</taxon>
        <taxon>Imperialibacter</taxon>
    </lineage>
</organism>
<name>A0ABZ0IUP0_9BACT</name>
<evidence type="ECO:0000256" key="1">
    <source>
        <dbReference type="ARBA" id="ARBA00022737"/>
    </source>
</evidence>
<dbReference type="InterPro" id="IPR011990">
    <property type="entry name" value="TPR-like_helical_dom_sf"/>
</dbReference>
<evidence type="ECO:0000256" key="2">
    <source>
        <dbReference type="ARBA" id="ARBA00022803"/>
    </source>
</evidence>
<evidence type="ECO:0000256" key="3">
    <source>
        <dbReference type="PROSITE-ProRule" id="PRU00339"/>
    </source>
</evidence>
<accession>A0ABZ0IUP0</accession>
<keyword evidence="1" id="KW-0677">Repeat</keyword>
<evidence type="ECO:0000256" key="4">
    <source>
        <dbReference type="SAM" id="Coils"/>
    </source>
</evidence>
<feature type="repeat" description="TPR" evidence="3">
    <location>
        <begin position="392"/>
        <end position="425"/>
    </location>
</feature>